<dbReference type="EMBL" id="CP063458">
    <property type="protein sequence ID" value="QOV90250.1"/>
    <property type="molecule type" value="Genomic_DNA"/>
</dbReference>
<dbReference type="AlphaFoldDB" id="A0A7M2X0I0"/>
<reference evidence="3 4" key="1">
    <citation type="submission" date="2020-10" db="EMBL/GenBank/DDBJ databases">
        <title>Wide distribution of Phycisphaera-like planctomycetes from WD2101 soil group in peatlands and genome analysis of the first cultivated representative.</title>
        <authorList>
            <person name="Dedysh S.N."/>
            <person name="Beletsky A.V."/>
            <person name="Ivanova A."/>
            <person name="Kulichevskaya I.S."/>
            <person name="Suzina N.E."/>
            <person name="Philippov D.A."/>
            <person name="Rakitin A.L."/>
            <person name="Mardanov A.V."/>
            <person name="Ravin N.V."/>
        </authorList>
    </citation>
    <scope>NUCLEOTIDE SEQUENCE [LARGE SCALE GENOMIC DNA]</scope>
    <source>
        <strain evidence="3 4">M1803</strain>
    </source>
</reference>
<feature type="region of interest" description="Disordered" evidence="1">
    <location>
        <begin position="214"/>
        <end position="247"/>
    </location>
</feature>
<evidence type="ECO:0000259" key="2">
    <source>
        <dbReference type="Pfam" id="PF09851"/>
    </source>
</evidence>
<evidence type="ECO:0000313" key="4">
    <source>
        <dbReference type="Proteomes" id="UP000593765"/>
    </source>
</evidence>
<keyword evidence="4" id="KW-1185">Reference proteome</keyword>
<dbReference type="InterPro" id="IPR018649">
    <property type="entry name" value="SHOCT"/>
</dbReference>
<feature type="compositionally biased region" description="Polar residues" evidence="1">
    <location>
        <begin position="214"/>
        <end position="238"/>
    </location>
</feature>
<protein>
    <submittedName>
        <fullName evidence="3">SHOCT domain-containing protein</fullName>
    </submittedName>
</protein>
<evidence type="ECO:0000313" key="3">
    <source>
        <dbReference type="EMBL" id="QOV90250.1"/>
    </source>
</evidence>
<dbReference type="Pfam" id="PF09851">
    <property type="entry name" value="SHOCT"/>
    <property type="match status" value="1"/>
</dbReference>
<evidence type="ECO:0000256" key="1">
    <source>
        <dbReference type="SAM" id="MobiDB-lite"/>
    </source>
</evidence>
<name>A0A7M2X0I0_9BACT</name>
<accession>A0A7M2X0I0</accession>
<gene>
    <name evidence="3" type="ORF">IPV69_02425</name>
</gene>
<sequence>MQRLTDQGWQKIIDLSQRYGVSTDAVMSMLQSVVNGNGTMAQFYIAELGGGGQWMQGGITMVGDMFNYGLKSKVDGLCNELSQLLAQQPFVPPPPPQWQNQPSGGYASAGGQVSLFAPNGSGNWWPAEFGSPNGSGGQNNIRYAYFSNARRLAIEINGNVTIYDTLDHQIGGVSQQQGAGTTITLSSQYGTIDVASLPVVAINGAPPQSVQNFSSQNVASPYNTSSNSATPYVPSVQSPNPPAGGSAQEADIFAKIERLADLQQKGIVSPEEFAAKKAELLARL</sequence>
<feature type="domain" description="SHOCT" evidence="2">
    <location>
        <begin position="255"/>
        <end position="281"/>
    </location>
</feature>
<dbReference type="Proteomes" id="UP000593765">
    <property type="component" value="Chromosome"/>
</dbReference>
<organism evidence="3 4">
    <name type="scientific">Humisphaera borealis</name>
    <dbReference type="NCBI Taxonomy" id="2807512"/>
    <lineage>
        <taxon>Bacteria</taxon>
        <taxon>Pseudomonadati</taxon>
        <taxon>Planctomycetota</taxon>
        <taxon>Phycisphaerae</taxon>
        <taxon>Tepidisphaerales</taxon>
        <taxon>Tepidisphaeraceae</taxon>
        <taxon>Humisphaera</taxon>
    </lineage>
</organism>
<proteinExistence type="predicted"/>
<dbReference type="KEGG" id="hbs:IPV69_02425"/>
<dbReference type="RefSeq" id="WP_206293326.1">
    <property type="nucleotide sequence ID" value="NZ_CP063458.1"/>
</dbReference>